<name>A0A191T4U1_9VIRI</name>
<dbReference type="AlphaFoldDB" id="A0A191T4U1"/>
<comment type="subcellular location">
    <subcellularLocation>
        <location evidence="4">Plastid</location>
        <location evidence="4">Chloroplast</location>
    </subcellularLocation>
</comment>
<sequence length="148" mass="16879">MISRKGYYEKTRSYYMHHDTISAILVGIKNASLRKKHIVRLPYNSMTSKIAKILQEEGLINHWKESINKEGRKSIYITLQYQTKKKISAITDLKRASKLGVRLYVNYTDIPQILGGLGISILSTSQGIMSDKQAKKQGLGGEILCYIW</sequence>
<evidence type="ECO:0000256" key="5">
    <source>
        <dbReference type="RuleBase" id="RU003660"/>
    </source>
</evidence>
<accession>A0A191T4U1</accession>
<gene>
    <name evidence="4 6" type="primary">rps8</name>
</gene>
<evidence type="ECO:0000313" key="6">
    <source>
        <dbReference type="EMBL" id="ANI25418.1"/>
    </source>
</evidence>
<dbReference type="HAMAP" id="MF_01302_B">
    <property type="entry name" value="Ribosomal_uS8_B"/>
    <property type="match status" value="1"/>
</dbReference>
<dbReference type="GO" id="GO:0019843">
    <property type="term" value="F:rRNA binding"/>
    <property type="evidence" value="ECO:0007669"/>
    <property type="project" value="UniProtKB-UniRule"/>
</dbReference>
<dbReference type="SUPFAM" id="SSF56047">
    <property type="entry name" value="Ribosomal protein S8"/>
    <property type="match status" value="1"/>
</dbReference>
<dbReference type="GeneID" id="27986502"/>
<dbReference type="GO" id="GO:0006412">
    <property type="term" value="P:translation"/>
    <property type="evidence" value="ECO:0007669"/>
    <property type="project" value="UniProtKB-UniRule"/>
</dbReference>
<evidence type="ECO:0000256" key="1">
    <source>
        <dbReference type="ARBA" id="ARBA00006471"/>
    </source>
</evidence>
<keyword evidence="4" id="KW-0694">RNA-binding</keyword>
<evidence type="ECO:0000256" key="4">
    <source>
        <dbReference type="HAMAP-Rule" id="MF_01302"/>
    </source>
</evidence>
<dbReference type="InterPro" id="IPR047863">
    <property type="entry name" value="Ribosomal_uS8_CS"/>
</dbReference>
<evidence type="ECO:0000256" key="3">
    <source>
        <dbReference type="ARBA" id="ARBA00023274"/>
    </source>
</evidence>
<dbReference type="GO" id="GO:0009507">
    <property type="term" value="C:chloroplast"/>
    <property type="evidence" value="ECO:0007669"/>
    <property type="project" value="UniProtKB-SubCell"/>
</dbReference>
<dbReference type="InterPro" id="IPR000630">
    <property type="entry name" value="Ribosomal_uS8"/>
</dbReference>
<geneLocation type="chloroplast" evidence="6"/>
<proteinExistence type="inferred from homology"/>
<keyword evidence="3 4" id="KW-0687">Ribonucleoprotein</keyword>
<dbReference type="NCBIfam" id="NF001109">
    <property type="entry name" value="PRK00136.1"/>
    <property type="match status" value="1"/>
</dbReference>
<keyword evidence="6" id="KW-0150">Chloroplast</keyword>
<dbReference type="GO" id="GO:1990904">
    <property type="term" value="C:ribonucleoprotein complex"/>
    <property type="evidence" value="ECO:0007669"/>
    <property type="project" value="UniProtKB-KW"/>
</dbReference>
<dbReference type="Gene3D" id="3.30.1490.10">
    <property type="match status" value="1"/>
</dbReference>
<dbReference type="GO" id="GO:0005840">
    <property type="term" value="C:ribosome"/>
    <property type="evidence" value="ECO:0007669"/>
    <property type="project" value="UniProtKB-KW"/>
</dbReference>
<comment type="subunit">
    <text evidence="4">Part of the 30S ribosomal subunit.</text>
</comment>
<comment type="function">
    <text evidence="4">One of the primary rRNA binding proteins, it binds directly to 16S rRNA central domain where it helps coordinate assembly of the platform of the 30S subunit.</text>
</comment>
<keyword evidence="4" id="KW-0699">rRNA-binding</keyword>
<dbReference type="InterPro" id="IPR035987">
    <property type="entry name" value="Ribosomal_uS8_sf"/>
</dbReference>
<dbReference type="Pfam" id="PF00410">
    <property type="entry name" value="Ribosomal_S8"/>
    <property type="match status" value="1"/>
</dbReference>
<dbReference type="EMBL" id="KU646490">
    <property type="protein sequence ID" value="ANI25418.1"/>
    <property type="molecule type" value="Genomic_DNA"/>
</dbReference>
<reference evidence="6" key="1">
    <citation type="journal article" date="2016" name="Front. Plant Sci.">
        <title>Comparative Chloroplast Genome Analyses of Streptophyte Green Algae Uncover Major Structural Alterations in the Klebsormidiophyceae, Coleochaetophyceae and Zygnematophyceae.</title>
        <authorList>
            <person name="Lemieux C."/>
            <person name="Otis C."/>
            <person name="Turmel M."/>
        </authorList>
    </citation>
    <scope>NUCLEOTIDE SEQUENCE</scope>
</reference>
<evidence type="ECO:0000256" key="2">
    <source>
        <dbReference type="ARBA" id="ARBA00022980"/>
    </source>
</evidence>
<comment type="similarity">
    <text evidence="1 4 5">Belongs to the universal ribosomal protein uS8 family.</text>
</comment>
<keyword evidence="6" id="KW-0934">Plastid</keyword>
<organism evidence="6">
    <name type="scientific">Entransia fimbriata</name>
    <dbReference type="NCBI Taxonomy" id="130991"/>
    <lineage>
        <taxon>Eukaryota</taxon>
        <taxon>Viridiplantae</taxon>
        <taxon>Streptophyta</taxon>
        <taxon>Klebsormidiophyceae</taxon>
        <taxon>Entransiales</taxon>
        <taxon>Entransiaceae</taxon>
        <taxon>Entransia</taxon>
    </lineage>
</organism>
<dbReference type="RefSeq" id="YP_009256670.1">
    <property type="nucleotide sequence ID" value="NC_030313.1"/>
</dbReference>
<dbReference type="Gene3D" id="3.30.1370.30">
    <property type="match status" value="1"/>
</dbReference>
<dbReference type="PROSITE" id="PS00053">
    <property type="entry name" value="RIBOSOMAL_S8"/>
    <property type="match status" value="1"/>
</dbReference>
<dbReference type="PANTHER" id="PTHR11758">
    <property type="entry name" value="40S RIBOSOMAL PROTEIN S15A"/>
    <property type="match status" value="1"/>
</dbReference>
<protein>
    <recommendedName>
        <fullName evidence="4">Small ribosomal subunit protein uS8c</fullName>
    </recommendedName>
</protein>
<dbReference type="FunFam" id="3.30.1490.10:FF:000001">
    <property type="entry name" value="30S ribosomal protein S8"/>
    <property type="match status" value="1"/>
</dbReference>
<keyword evidence="2 4" id="KW-0689">Ribosomal protein</keyword>
<dbReference type="GO" id="GO:0003735">
    <property type="term" value="F:structural constituent of ribosome"/>
    <property type="evidence" value="ECO:0007669"/>
    <property type="project" value="InterPro"/>
</dbReference>